<dbReference type="InterPro" id="IPR003829">
    <property type="entry name" value="Pirin_N_dom"/>
</dbReference>
<evidence type="ECO:0000259" key="3">
    <source>
        <dbReference type="Pfam" id="PF17954"/>
    </source>
</evidence>
<dbReference type="InterPro" id="IPR012093">
    <property type="entry name" value="Pirin"/>
</dbReference>
<dbReference type="Pfam" id="PF17954">
    <property type="entry name" value="Pirin_C_2"/>
    <property type="match status" value="1"/>
</dbReference>
<feature type="domain" description="Quercetin 2,3-dioxygenase C-terminal cupin" evidence="3">
    <location>
        <begin position="146"/>
        <end position="231"/>
    </location>
</feature>
<dbReference type="AlphaFoldDB" id="A0A382NY93"/>
<dbReference type="PIRSF" id="PIRSF006232">
    <property type="entry name" value="Pirin"/>
    <property type="match status" value="1"/>
</dbReference>
<evidence type="ECO:0000259" key="2">
    <source>
        <dbReference type="Pfam" id="PF02678"/>
    </source>
</evidence>
<sequence>MLRLRKGNERGSANLGWLDSKHTFSFADYNDPDHMGFGNLRVINEDRVQPGQGFGTHGHRDMEIISYIIDGALEHKDSMGNGSVMRRGDVQRMTAGSGVQHSEFNPSPDTTVHFLQIWILPQTLDLTPGYEQKAFMEEEKSNQLRLIISRDGRDDSLTIHQDVDLYASLLTADCLLSHPFRKGRKGWLQVVLGDVDVNEMHLVAGDGLALQDCDQVRVNALSDTDLLLFDMG</sequence>
<organism evidence="4">
    <name type="scientific">marine metagenome</name>
    <dbReference type="NCBI Taxonomy" id="408172"/>
    <lineage>
        <taxon>unclassified sequences</taxon>
        <taxon>metagenomes</taxon>
        <taxon>ecological metagenomes</taxon>
    </lineage>
</organism>
<dbReference type="InterPro" id="IPR011051">
    <property type="entry name" value="RmlC_Cupin_sf"/>
</dbReference>
<evidence type="ECO:0000256" key="1">
    <source>
        <dbReference type="ARBA" id="ARBA00008416"/>
    </source>
</evidence>
<dbReference type="PANTHER" id="PTHR43212">
    <property type="entry name" value="QUERCETIN 2,3-DIOXYGENASE"/>
    <property type="match status" value="1"/>
</dbReference>
<dbReference type="PANTHER" id="PTHR43212:SF3">
    <property type="entry name" value="QUERCETIN 2,3-DIOXYGENASE"/>
    <property type="match status" value="1"/>
</dbReference>
<gene>
    <name evidence="4" type="ORF">METZ01_LOCUS318189</name>
</gene>
<dbReference type="InterPro" id="IPR014710">
    <property type="entry name" value="RmlC-like_jellyroll"/>
</dbReference>
<feature type="domain" description="Pirin N-terminal" evidence="2">
    <location>
        <begin position="12"/>
        <end position="119"/>
    </location>
</feature>
<dbReference type="Pfam" id="PF02678">
    <property type="entry name" value="Pirin"/>
    <property type="match status" value="1"/>
</dbReference>
<evidence type="ECO:0008006" key="5">
    <source>
        <dbReference type="Google" id="ProtNLM"/>
    </source>
</evidence>
<dbReference type="Gene3D" id="2.60.120.10">
    <property type="entry name" value="Jelly Rolls"/>
    <property type="match status" value="2"/>
</dbReference>
<dbReference type="EMBL" id="UINC01103163">
    <property type="protein sequence ID" value="SVC65335.1"/>
    <property type="molecule type" value="Genomic_DNA"/>
</dbReference>
<name>A0A382NY93_9ZZZZ</name>
<reference evidence="4" key="1">
    <citation type="submission" date="2018-05" db="EMBL/GenBank/DDBJ databases">
        <authorList>
            <person name="Lanie J.A."/>
            <person name="Ng W.-L."/>
            <person name="Kazmierczak K.M."/>
            <person name="Andrzejewski T.M."/>
            <person name="Davidsen T.M."/>
            <person name="Wayne K.J."/>
            <person name="Tettelin H."/>
            <person name="Glass J.I."/>
            <person name="Rusch D."/>
            <person name="Podicherti R."/>
            <person name="Tsui H.-C.T."/>
            <person name="Winkler M.E."/>
        </authorList>
    </citation>
    <scope>NUCLEOTIDE SEQUENCE</scope>
</reference>
<dbReference type="SUPFAM" id="SSF51182">
    <property type="entry name" value="RmlC-like cupins"/>
    <property type="match status" value="1"/>
</dbReference>
<dbReference type="InterPro" id="IPR041602">
    <property type="entry name" value="Quercetinase_C"/>
</dbReference>
<evidence type="ECO:0000313" key="4">
    <source>
        <dbReference type="EMBL" id="SVC65335.1"/>
    </source>
</evidence>
<dbReference type="CDD" id="cd02910">
    <property type="entry name" value="cupin_Yhhw_N"/>
    <property type="match status" value="1"/>
</dbReference>
<comment type="similarity">
    <text evidence="1">Belongs to the pirin family.</text>
</comment>
<accession>A0A382NY93</accession>
<proteinExistence type="inferred from homology"/>
<protein>
    <recommendedName>
        <fullName evidence="5">Pirin N-terminal domain-containing protein</fullName>
    </recommendedName>
</protein>